<keyword evidence="4" id="KW-0813">Transport</keyword>
<comment type="function">
    <text evidence="6">The electron transfer flavoprotein serves as a specific electron acceptor for other dehydrogenases. It transfers the electrons to the main respiratory chain via ETF-ubiquinone oxidoreductase (ETF dehydrogenase).</text>
</comment>
<dbReference type="InterPro" id="IPR014730">
    <property type="entry name" value="ETF_a/b_N"/>
</dbReference>
<reference evidence="8" key="1">
    <citation type="submission" date="2021-04" db="EMBL/GenBank/DDBJ databases">
        <title>Genome based classification of Actinospica acidithermotolerans sp. nov., an actinobacterium isolated from an Indonesian hot spring.</title>
        <authorList>
            <person name="Kusuma A.B."/>
            <person name="Putra K.E."/>
            <person name="Nafisah S."/>
            <person name="Loh J."/>
            <person name="Nouioui I."/>
            <person name="Goodfellow M."/>
        </authorList>
    </citation>
    <scope>NUCLEOTIDE SEQUENCE</scope>
    <source>
        <strain evidence="8">MGRD01-02</strain>
    </source>
</reference>
<sequence length="201" mass="21408">MRIIVLVKPGAELDDSDACAVEHALNIARRRMDVQVTLLTAGSADCVRSLRRALALGADDAVHVADDRISPYDALTLSRVYADVATDLGFDLVVCGKSPDTPNLSLIPDLVAARLEAPVTAVPPRSVPPRHPSFPAIAEARQKLISTRILPADAPVTGAAIKPAITVINRSSCPNTIIYSDPDPHAAAVRLVDFLAERRLV</sequence>
<dbReference type="PANTHER" id="PTHR21294">
    <property type="entry name" value="ELECTRON TRANSFER FLAVOPROTEIN BETA-SUBUNIT"/>
    <property type="match status" value="1"/>
</dbReference>
<keyword evidence="5" id="KW-0249">Electron transport</keyword>
<keyword evidence="9" id="KW-1185">Reference proteome</keyword>
<gene>
    <name evidence="8" type="ORF">KDK95_30080</name>
</gene>
<feature type="domain" description="Electron transfer flavoprotein alpha/beta-subunit N-terminal" evidence="7">
    <location>
        <begin position="9"/>
        <end position="121"/>
    </location>
</feature>
<evidence type="ECO:0000256" key="3">
    <source>
        <dbReference type="ARBA" id="ARBA00011355"/>
    </source>
</evidence>
<comment type="cofactor">
    <cofactor evidence="1">
        <name>FAD</name>
        <dbReference type="ChEBI" id="CHEBI:57692"/>
    </cofactor>
</comment>
<name>A0A941EGZ9_9ACTN</name>
<evidence type="ECO:0000313" key="8">
    <source>
        <dbReference type="EMBL" id="MBR7830588.1"/>
    </source>
</evidence>
<dbReference type="Gene3D" id="3.40.50.620">
    <property type="entry name" value="HUPs"/>
    <property type="match status" value="1"/>
</dbReference>
<evidence type="ECO:0000256" key="1">
    <source>
        <dbReference type="ARBA" id="ARBA00001974"/>
    </source>
</evidence>
<comment type="subunit">
    <text evidence="3">Heterodimer of an alpha and a beta subunit.</text>
</comment>
<protein>
    <recommendedName>
        <fullName evidence="7">Electron transfer flavoprotein alpha/beta-subunit N-terminal domain-containing protein</fullName>
    </recommendedName>
</protein>
<dbReference type="Pfam" id="PF01012">
    <property type="entry name" value="ETF"/>
    <property type="match status" value="1"/>
</dbReference>
<comment type="similarity">
    <text evidence="2">Belongs to the ETF beta-subunit/FixA family.</text>
</comment>
<evidence type="ECO:0000313" key="9">
    <source>
        <dbReference type="Proteomes" id="UP000676325"/>
    </source>
</evidence>
<dbReference type="SUPFAM" id="SSF52402">
    <property type="entry name" value="Adenine nucleotide alpha hydrolases-like"/>
    <property type="match status" value="1"/>
</dbReference>
<dbReference type="InterPro" id="IPR012255">
    <property type="entry name" value="ETF_b"/>
</dbReference>
<evidence type="ECO:0000256" key="6">
    <source>
        <dbReference type="ARBA" id="ARBA00025649"/>
    </source>
</evidence>
<evidence type="ECO:0000256" key="4">
    <source>
        <dbReference type="ARBA" id="ARBA00022448"/>
    </source>
</evidence>
<evidence type="ECO:0000259" key="7">
    <source>
        <dbReference type="Pfam" id="PF01012"/>
    </source>
</evidence>
<dbReference type="InterPro" id="IPR014729">
    <property type="entry name" value="Rossmann-like_a/b/a_fold"/>
</dbReference>
<dbReference type="EMBL" id="JAGSOH010000142">
    <property type="protein sequence ID" value="MBR7830588.1"/>
    <property type="molecule type" value="Genomic_DNA"/>
</dbReference>
<dbReference type="GO" id="GO:0009055">
    <property type="term" value="F:electron transfer activity"/>
    <property type="evidence" value="ECO:0007669"/>
    <property type="project" value="InterPro"/>
</dbReference>
<organism evidence="8 9">
    <name type="scientific">Actinospica acidithermotolerans</name>
    <dbReference type="NCBI Taxonomy" id="2828514"/>
    <lineage>
        <taxon>Bacteria</taxon>
        <taxon>Bacillati</taxon>
        <taxon>Actinomycetota</taxon>
        <taxon>Actinomycetes</taxon>
        <taxon>Catenulisporales</taxon>
        <taxon>Actinospicaceae</taxon>
        <taxon>Actinospica</taxon>
    </lineage>
</organism>
<proteinExistence type="inferred from homology"/>
<dbReference type="AlphaFoldDB" id="A0A941EGZ9"/>
<dbReference type="GO" id="GO:0005829">
    <property type="term" value="C:cytosol"/>
    <property type="evidence" value="ECO:0007669"/>
    <property type="project" value="TreeGrafter"/>
</dbReference>
<evidence type="ECO:0000256" key="5">
    <source>
        <dbReference type="ARBA" id="ARBA00022982"/>
    </source>
</evidence>
<dbReference type="RefSeq" id="WP_212521713.1">
    <property type="nucleotide sequence ID" value="NZ_JAGSOH010000142.1"/>
</dbReference>
<evidence type="ECO:0000256" key="2">
    <source>
        <dbReference type="ARBA" id="ARBA00007557"/>
    </source>
</evidence>
<accession>A0A941EGZ9</accession>
<comment type="caution">
    <text evidence="8">The sequence shown here is derived from an EMBL/GenBank/DDBJ whole genome shotgun (WGS) entry which is preliminary data.</text>
</comment>
<dbReference type="Proteomes" id="UP000676325">
    <property type="component" value="Unassembled WGS sequence"/>
</dbReference>
<dbReference type="PANTHER" id="PTHR21294:SF8">
    <property type="entry name" value="ELECTRON TRANSFER FLAVOPROTEIN SUBUNIT BETA"/>
    <property type="match status" value="1"/>
</dbReference>